<reference evidence="7 8" key="1">
    <citation type="submission" date="2013-04" db="EMBL/GenBank/DDBJ databases">
        <title>The Genome Sequence of Sutterella wadsworthensis HGA0223.</title>
        <authorList>
            <consortium name="The Broad Institute Genomics Platform"/>
            <person name="Earl A."/>
            <person name="Ward D."/>
            <person name="Feldgarden M."/>
            <person name="Gevers D."/>
            <person name="Schmidt T.M."/>
            <person name="Dover J."/>
            <person name="Dai D."/>
            <person name="Walker B."/>
            <person name="Young S."/>
            <person name="Zeng Q."/>
            <person name="Gargeya S."/>
            <person name="Fitzgerald M."/>
            <person name="Haas B."/>
            <person name="Abouelleil A."/>
            <person name="Allen A.W."/>
            <person name="Alvarado L."/>
            <person name="Arachchi H.M."/>
            <person name="Berlin A.M."/>
            <person name="Chapman S.B."/>
            <person name="Gainer-Dewar J."/>
            <person name="Goldberg J."/>
            <person name="Griggs A."/>
            <person name="Gujja S."/>
            <person name="Hansen M."/>
            <person name="Howarth C."/>
            <person name="Imamovic A."/>
            <person name="Ireland A."/>
            <person name="Larimer J."/>
            <person name="McCowan C."/>
            <person name="Murphy C."/>
            <person name="Pearson M."/>
            <person name="Poon T.W."/>
            <person name="Priest M."/>
            <person name="Roberts A."/>
            <person name="Saif S."/>
            <person name="Shea T."/>
            <person name="Sisk P."/>
            <person name="Sykes S."/>
            <person name="Wortman J."/>
            <person name="Nusbaum C."/>
            <person name="Birren B."/>
        </authorList>
    </citation>
    <scope>NUCLEOTIDE SEQUENCE [LARGE SCALE GENOMIC DNA]</scope>
    <source>
        <strain evidence="7 8">HGA0223</strain>
    </source>
</reference>
<dbReference type="Proteomes" id="UP000014400">
    <property type="component" value="Unassembled WGS sequence"/>
</dbReference>
<feature type="binding site" evidence="6">
    <location>
        <position position="103"/>
    </location>
    <ligand>
        <name>Fe cation</name>
        <dbReference type="ChEBI" id="CHEBI:24875"/>
    </ligand>
</feature>
<dbReference type="Gene3D" id="3.90.45.10">
    <property type="entry name" value="Peptide deformylase"/>
    <property type="match status" value="1"/>
</dbReference>
<keyword evidence="5 6" id="KW-0408">Iron</keyword>
<keyword evidence="4 6" id="KW-0648">Protein biosynthesis</keyword>
<dbReference type="FunFam" id="3.90.45.10:FF:000003">
    <property type="entry name" value="Peptide deformylase"/>
    <property type="match status" value="1"/>
</dbReference>
<evidence type="ECO:0000256" key="1">
    <source>
        <dbReference type="ARBA" id="ARBA00010759"/>
    </source>
</evidence>
<dbReference type="PIRSF" id="PIRSF004749">
    <property type="entry name" value="Pep_def"/>
    <property type="match status" value="1"/>
</dbReference>
<dbReference type="PRINTS" id="PR01576">
    <property type="entry name" value="PDEFORMYLASE"/>
</dbReference>
<dbReference type="GO" id="GO:0006412">
    <property type="term" value="P:translation"/>
    <property type="evidence" value="ECO:0007669"/>
    <property type="project" value="UniProtKB-UniRule"/>
</dbReference>
<evidence type="ECO:0000256" key="6">
    <source>
        <dbReference type="HAMAP-Rule" id="MF_00163"/>
    </source>
</evidence>
<dbReference type="InterPro" id="IPR023635">
    <property type="entry name" value="Peptide_deformylase"/>
</dbReference>
<gene>
    <name evidence="6" type="primary">def</name>
    <name evidence="7" type="ORF">HMPREF1476_00590</name>
</gene>
<feature type="binding site" evidence="6">
    <location>
        <position position="145"/>
    </location>
    <ligand>
        <name>Fe cation</name>
        <dbReference type="ChEBI" id="CHEBI:24875"/>
    </ligand>
</feature>
<evidence type="ECO:0000256" key="4">
    <source>
        <dbReference type="ARBA" id="ARBA00022917"/>
    </source>
</evidence>
<dbReference type="AlphaFoldDB" id="S3BH91"/>
<proteinExistence type="inferred from homology"/>
<sequence length="179" mass="20056">MVLEVMRLGEPVLMKEALPVRDFGSPRLRKLVADMWDTMHAEGGVGIAAPQVGVSERIICFGFEASSRYPDAPAVPQTVLINPTVELLIDGTADDWENGWEGCLSVPGVRGVVPRARRIHYTGFGLDGETIEREAQGFHARVVQHEFDHLKGIVYPMRIKDWTHFGYSDVLFPELKDQR</sequence>
<dbReference type="GO" id="GO:0046872">
    <property type="term" value="F:metal ion binding"/>
    <property type="evidence" value="ECO:0007669"/>
    <property type="project" value="UniProtKB-KW"/>
</dbReference>
<dbReference type="PANTHER" id="PTHR10458">
    <property type="entry name" value="PEPTIDE DEFORMYLASE"/>
    <property type="match status" value="1"/>
</dbReference>
<dbReference type="NCBIfam" id="TIGR00079">
    <property type="entry name" value="pept_deformyl"/>
    <property type="match status" value="1"/>
</dbReference>
<feature type="active site" evidence="6">
    <location>
        <position position="146"/>
    </location>
</feature>
<dbReference type="eggNOG" id="COG0242">
    <property type="taxonomic scope" value="Bacteria"/>
</dbReference>
<dbReference type="GO" id="GO:0042586">
    <property type="term" value="F:peptide deformylase activity"/>
    <property type="evidence" value="ECO:0007669"/>
    <property type="project" value="UniProtKB-UniRule"/>
</dbReference>
<dbReference type="InterPro" id="IPR036821">
    <property type="entry name" value="Peptide_deformylase_sf"/>
</dbReference>
<keyword evidence="2 6" id="KW-0479">Metal-binding</keyword>
<keyword evidence="8" id="KW-1185">Reference proteome</keyword>
<keyword evidence="3 6" id="KW-0378">Hydrolase</keyword>
<dbReference type="EC" id="3.5.1.88" evidence="6"/>
<comment type="caution">
    <text evidence="7">The sequence shown here is derived from an EMBL/GenBank/DDBJ whole genome shotgun (WGS) entry which is preliminary data.</text>
</comment>
<dbReference type="HAMAP" id="MF_00163">
    <property type="entry name" value="Pep_deformylase"/>
    <property type="match status" value="1"/>
</dbReference>
<organism evidence="7 8">
    <name type="scientific">Sutterella wadsworthensis HGA0223</name>
    <dbReference type="NCBI Taxonomy" id="1203554"/>
    <lineage>
        <taxon>Bacteria</taxon>
        <taxon>Pseudomonadati</taxon>
        <taxon>Pseudomonadota</taxon>
        <taxon>Betaproteobacteria</taxon>
        <taxon>Burkholderiales</taxon>
        <taxon>Sutterellaceae</taxon>
        <taxon>Sutterella</taxon>
    </lineage>
</organism>
<dbReference type="RefSeq" id="WP_016473958.1">
    <property type="nucleotide sequence ID" value="NZ_KE150480.1"/>
</dbReference>
<dbReference type="STRING" id="1203554.HMPREF1476_00590"/>
<dbReference type="CDD" id="cd00487">
    <property type="entry name" value="Pep_deformylase"/>
    <property type="match status" value="1"/>
</dbReference>
<dbReference type="NCBIfam" id="NF001159">
    <property type="entry name" value="PRK00150.1-3"/>
    <property type="match status" value="1"/>
</dbReference>
<protein>
    <recommendedName>
        <fullName evidence="6">Peptide deformylase</fullName>
        <shortName evidence="6">PDF</shortName>
        <ecNumber evidence="6">3.5.1.88</ecNumber>
    </recommendedName>
    <alternativeName>
        <fullName evidence="6">Polypeptide deformylase</fullName>
    </alternativeName>
</protein>
<dbReference type="PATRIC" id="fig|1203554.3.peg.575"/>
<evidence type="ECO:0000256" key="2">
    <source>
        <dbReference type="ARBA" id="ARBA00022723"/>
    </source>
</evidence>
<comment type="cofactor">
    <cofactor evidence="6">
        <name>Fe(2+)</name>
        <dbReference type="ChEBI" id="CHEBI:29033"/>
    </cofactor>
    <text evidence="6">Binds 1 Fe(2+) ion.</text>
</comment>
<dbReference type="HOGENOM" id="CLU_061901_5_2_4"/>
<dbReference type="PANTHER" id="PTHR10458:SF20">
    <property type="entry name" value="PEPTIDE DEFORMYLASE 1"/>
    <property type="match status" value="1"/>
</dbReference>
<feature type="binding site" evidence="6">
    <location>
        <position position="149"/>
    </location>
    <ligand>
        <name>Fe cation</name>
        <dbReference type="ChEBI" id="CHEBI:24875"/>
    </ligand>
</feature>
<comment type="similarity">
    <text evidence="1 6">Belongs to the polypeptide deformylase family.</text>
</comment>
<evidence type="ECO:0000313" key="8">
    <source>
        <dbReference type="Proteomes" id="UP000014400"/>
    </source>
</evidence>
<accession>S3BH91</accession>
<evidence type="ECO:0000313" key="7">
    <source>
        <dbReference type="EMBL" id="EPD99786.1"/>
    </source>
</evidence>
<dbReference type="Pfam" id="PF01327">
    <property type="entry name" value="Pep_deformylase"/>
    <property type="match status" value="1"/>
</dbReference>
<dbReference type="EMBL" id="ATCF01000012">
    <property type="protein sequence ID" value="EPD99786.1"/>
    <property type="molecule type" value="Genomic_DNA"/>
</dbReference>
<comment type="function">
    <text evidence="6">Removes the formyl group from the N-terminal Met of newly synthesized proteins. Requires at least a dipeptide for an efficient rate of reaction. N-terminal L-methionine is a prerequisite for activity but the enzyme has broad specificity at other positions.</text>
</comment>
<evidence type="ECO:0000256" key="3">
    <source>
        <dbReference type="ARBA" id="ARBA00022801"/>
    </source>
</evidence>
<comment type="catalytic activity">
    <reaction evidence="6">
        <text>N-terminal N-formyl-L-methionyl-[peptide] + H2O = N-terminal L-methionyl-[peptide] + formate</text>
        <dbReference type="Rhea" id="RHEA:24420"/>
        <dbReference type="Rhea" id="RHEA-COMP:10639"/>
        <dbReference type="Rhea" id="RHEA-COMP:10640"/>
        <dbReference type="ChEBI" id="CHEBI:15377"/>
        <dbReference type="ChEBI" id="CHEBI:15740"/>
        <dbReference type="ChEBI" id="CHEBI:49298"/>
        <dbReference type="ChEBI" id="CHEBI:64731"/>
        <dbReference type="EC" id="3.5.1.88"/>
    </reaction>
</comment>
<name>S3BH91_9BURK</name>
<evidence type="ECO:0000256" key="5">
    <source>
        <dbReference type="ARBA" id="ARBA00023004"/>
    </source>
</evidence>
<dbReference type="SUPFAM" id="SSF56420">
    <property type="entry name" value="Peptide deformylase"/>
    <property type="match status" value="1"/>
</dbReference>